<accession>A0ABP8YW36</accession>
<dbReference type="PANTHER" id="PTHR30429">
    <property type="entry name" value="D-METHIONINE-BINDING LIPOPROTEIN METQ"/>
    <property type="match status" value="1"/>
</dbReference>
<comment type="similarity">
    <text evidence="2">Belongs to the NlpA lipoprotein family.</text>
</comment>
<comment type="caution">
    <text evidence="9">The sequence shown here is derived from an EMBL/GenBank/DDBJ whole genome shotgun (WGS) entry which is preliminary data.</text>
</comment>
<keyword evidence="4 8" id="KW-0472">Membrane</keyword>
<evidence type="ECO:0000256" key="2">
    <source>
        <dbReference type="ARBA" id="ARBA00008973"/>
    </source>
</evidence>
<proteinExistence type="inferred from homology"/>
<sequence>MSTTQQPSGSRTEPNHSDLDLGGRPRRWLIPALAGVIVLVIVVALVLRFTGDDKKAMDGSAFSNDFSIAFQASSASEQAFLGYLNKDIAPDYGVTIKGVGIEDGNQLDQATADGKYIANIYQHKHWLAQVLDSTGMKLTALGPVFQWSYSIYSSKYGSLEELPQGATIALLNDPANTAQALWILERAGKLTFKDGLDPWAATEADIATNPNGYKFTYMEYGAGPRTLDSVDAVIDYNMSFVDAGTPESDKIYAPDAPKEFAGQLVVGSKYVDDPQVAKLEKIFFDPRVQEYLATNDDPNLQGQLAPVSDS</sequence>
<evidence type="ECO:0000313" key="9">
    <source>
        <dbReference type="EMBL" id="GAA4739771.1"/>
    </source>
</evidence>
<evidence type="ECO:0000256" key="8">
    <source>
        <dbReference type="SAM" id="Phobius"/>
    </source>
</evidence>
<organism evidence="9 10">
    <name type="scientific">Nocardioides endophyticus</name>
    <dbReference type="NCBI Taxonomy" id="1353775"/>
    <lineage>
        <taxon>Bacteria</taxon>
        <taxon>Bacillati</taxon>
        <taxon>Actinomycetota</taxon>
        <taxon>Actinomycetes</taxon>
        <taxon>Propionibacteriales</taxon>
        <taxon>Nocardioidaceae</taxon>
        <taxon>Nocardioides</taxon>
    </lineage>
</organism>
<evidence type="ECO:0000256" key="6">
    <source>
        <dbReference type="ARBA" id="ARBA00023288"/>
    </source>
</evidence>
<comment type="subcellular location">
    <subcellularLocation>
        <location evidence="1">Membrane</location>
        <topology evidence="1">Lipid-anchor</topology>
    </subcellularLocation>
</comment>
<dbReference type="RefSeq" id="WP_345527130.1">
    <property type="nucleotide sequence ID" value="NZ_BAABKN010000015.1"/>
</dbReference>
<dbReference type="Pfam" id="PF03180">
    <property type="entry name" value="Lipoprotein_9"/>
    <property type="match status" value="1"/>
</dbReference>
<keyword evidence="3" id="KW-0732">Signal</keyword>
<dbReference type="Proteomes" id="UP001499882">
    <property type="component" value="Unassembled WGS sequence"/>
</dbReference>
<evidence type="ECO:0008006" key="11">
    <source>
        <dbReference type="Google" id="ProtNLM"/>
    </source>
</evidence>
<dbReference type="EMBL" id="BAABKN010000015">
    <property type="protein sequence ID" value="GAA4739771.1"/>
    <property type="molecule type" value="Genomic_DNA"/>
</dbReference>
<keyword evidence="6" id="KW-0449">Lipoprotein</keyword>
<dbReference type="PANTHER" id="PTHR30429:SF0">
    <property type="entry name" value="METHIONINE-BINDING LIPOPROTEIN METQ"/>
    <property type="match status" value="1"/>
</dbReference>
<keyword evidence="10" id="KW-1185">Reference proteome</keyword>
<evidence type="ECO:0000256" key="3">
    <source>
        <dbReference type="ARBA" id="ARBA00022729"/>
    </source>
</evidence>
<evidence type="ECO:0000313" key="10">
    <source>
        <dbReference type="Proteomes" id="UP001499882"/>
    </source>
</evidence>
<keyword evidence="8" id="KW-0812">Transmembrane</keyword>
<dbReference type="InterPro" id="IPR004872">
    <property type="entry name" value="Lipoprotein_NlpA"/>
</dbReference>
<evidence type="ECO:0000256" key="1">
    <source>
        <dbReference type="ARBA" id="ARBA00004635"/>
    </source>
</evidence>
<feature type="region of interest" description="Disordered" evidence="7">
    <location>
        <begin position="1"/>
        <end position="21"/>
    </location>
</feature>
<feature type="compositionally biased region" description="Polar residues" evidence="7">
    <location>
        <begin position="1"/>
        <end position="12"/>
    </location>
</feature>
<keyword evidence="8" id="KW-1133">Transmembrane helix</keyword>
<dbReference type="SUPFAM" id="SSF53850">
    <property type="entry name" value="Periplasmic binding protein-like II"/>
    <property type="match status" value="1"/>
</dbReference>
<reference evidence="10" key="1">
    <citation type="journal article" date="2019" name="Int. J. Syst. Evol. Microbiol.">
        <title>The Global Catalogue of Microorganisms (GCM) 10K type strain sequencing project: providing services to taxonomists for standard genome sequencing and annotation.</title>
        <authorList>
            <consortium name="The Broad Institute Genomics Platform"/>
            <consortium name="The Broad Institute Genome Sequencing Center for Infectious Disease"/>
            <person name="Wu L."/>
            <person name="Ma J."/>
        </authorList>
    </citation>
    <scope>NUCLEOTIDE SEQUENCE [LARGE SCALE GENOMIC DNA]</scope>
    <source>
        <strain evidence="10">JCM 18532</strain>
    </source>
</reference>
<dbReference type="Gene3D" id="3.40.190.10">
    <property type="entry name" value="Periplasmic binding protein-like II"/>
    <property type="match status" value="2"/>
</dbReference>
<name>A0ABP8YW36_9ACTN</name>
<evidence type="ECO:0000256" key="4">
    <source>
        <dbReference type="ARBA" id="ARBA00023136"/>
    </source>
</evidence>
<feature type="transmembrane region" description="Helical" evidence="8">
    <location>
        <begin position="28"/>
        <end position="47"/>
    </location>
</feature>
<gene>
    <name evidence="9" type="ORF">GCM10023350_25180</name>
</gene>
<keyword evidence="5" id="KW-0564">Palmitate</keyword>
<protein>
    <recommendedName>
        <fullName evidence="11">Metal ABC transporter substrate-binding protein</fullName>
    </recommendedName>
</protein>
<evidence type="ECO:0000256" key="7">
    <source>
        <dbReference type="SAM" id="MobiDB-lite"/>
    </source>
</evidence>
<evidence type="ECO:0000256" key="5">
    <source>
        <dbReference type="ARBA" id="ARBA00023139"/>
    </source>
</evidence>